<reference evidence="3" key="1">
    <citation type="submission" date="2023-05" db="EMBL/GenBank/DDBJ databases">
        <title>Anaerotaeda fermentans gen. nov., sp. nov., a novel anaerobic planctomycete of the new family within the order Sedimentisphaerales isolated from Taman Peninsula, Russia.</title>
        <authorList>
            <person name="Khomyakova M.A."/>
            <person name="Merkel A.Y."/>
            <person name="Slobodkin A.I."/>
        </authorList>
    </citation>
    <scope>NUCLEOTIDE SEQUENCE</scope>
    <source>
        <strain evidence="3">M17dextr</strain>
    </source>
</reference>
<gene>
    <name evidence="3" type="ORF">QJ522_08120</name>
</gene>
<feature type="region of interest" description="Disordered" evidence="1">
    <location>
        <begin position="1"/>
        <end position="23"/>
    </location>
</feature>
<evidence type="ECO:0000256" key="1">
    <source>
        <dbReference type="SAM" id="MobiDB-lite"/>
    </source>
</evidence>
<proteinExistence type="predicted"/>
<keyword evidence="2" id="KW-0472">Membrane</keyword>
<dbReference type="Proteomes" id="UP001431776">
    <property type="component" value="Unassembled WGS sequence"/>
</dbReference>
<feature type="transmembrane region" description="Helical" evidence="2">
    <location>
        <begin position="37"/>
        <end position="61"/>
    </location>
</feature>
<keyword evidence="2" id="KW-0812">Transmembrane</keyword>
<keyword evidence="2" id="KW-1133">Transmembrane helix</keyword>
<keyword evidence="4" id="KW-1185">Reference proteome</keyword>
<comment type="caution">
    <text evidence="3">The sequence shown here is derived from an EMBL/GenBank/DDBJ whole genome shotgun (WGS) entry which is preliminary data.</text>
</comment>
<protein>
    <submittedName>
        <fullName evidence="3">Type II secretion system protein</fullName>
    </submittedName>
</protein>
<dbReference type="InterPro" id="IPR045584">
    <property type="entry name" value="Pilin-like"/>
</dbReference>
<dbReference type="Pfam" id="PF07963">
    <property type="entry name" value="N_methyl"/>
    <property type="match status" value="1"/>
</dbReference>
<evidence type="ECO:0000313" key="4">
    <source>
        <dbReference type="Proteomes" id="UP001431776"/>
    </source>
</evidence>
<accession>A0AAW6TWK4</accession>
<dbReference type="PANTHER" id="PTHR30093">
    <property type="entry name" value="GENERAL SECRETION PATHWAY PROTEIN G"/>
    <property type="match status" value="1"/>
</dbReference>
<dbReference type="RefSeq" id="WP_349244414.1">
    <property type="nucleotide sequence ID" value="NZ_JASCXX010000008.1"/>
</dbReference>
<dbReference type="InterPro" id="IPR012902">
    <property type="entry name" value="N_methyl_site"/>
</dbReference>
<dbReference type="Gene3D" id="3.30.700.10">
    <property type="entry name" value="Glycoprotein, Type 4 Pilin"/>
    <property type="match status" value="1"/>
</dbReference>
<dbReference type="SUPFAM" id="SSF54523">
    <property type="entry name" value="Pili subunits"/>
    <property type="match status" value="1"/>
</dbReference>
<sequence length="317" mass="34890">MSGRDKQIAHLNAPRTQRTPPIPPVINNQSSIINSKAFTLIELLVVIAIVSLLMALLIPALQRVRRQARNVLCQSNLRQWAMTLATYTDAHDGRFPSDLGGMGGMWLLRGTFLGTDDPNNTPDGAALHHFHTKGIALCPMATQPAGERSGGAVGPGYRLELRSGSSTTAWEIMSPPPAFQGSYGYNMYLFQGFSWSLPWSLIATGRVELNIHTLRDCAAIPVLLDASAPYARPRATEPPMGPPGGGGGGGGVNCFLMDRHGRHVNGIFLDWSVRQVGLKELWTLKWASDYDRQGPWTKAGGVDRDRWPRWMRDFKDY</sequence>
<dbReference type="PANTHER" id="PTHR30093:SF2">
    <property type="entry name" value="TYPE II SECRETION SYSTEM PROTEIN H"/>
    <property type="match status" value="1"/>
</dbReference>
<organism evidence="3 4">
    <name type="scientific">Anaerobaca lacustris</name>
    <dbReference type="NCBI Taxonomy" id="3044600"/>
    <lineage>
        <taxon>Bacteria</taxon>
        <taxon>Pseudomonadati</taxon>
        <taxon>Planctomycetota</taxon>
        <taxon>Phycisphaerae</taxon>
        <taxon>Sedimentisphaerales</taxon>
        <taxon>Anaerobacaceae</taxon>
        <taxon>Anaerobaca</taxon>
    </lineage>
</organism>
<name>A0AAW6TWK4_9BACT</name>
<dbReference type="AlphaFoldDB" id="A0AAW6TWK4"/>
<evidence type="ECO:0000313" key="3">
    <source>
        <dbReference type="EMBL" id="MDI6449005.1"/>
    </source>
</evidence>
<dbReference type="NCBIfam" id="TIGR02532">
    <property type="entry name" value="IV_pilin_GFxxxE"/>
    <property type="match status" value="1"/>
</dbReference>
<dbReference type="EMBL" id="JASCXX010000008">
    <property type="protein sequence ID" value="MDI6449005.1"/>
    <property type="molecule type" value="Genomic_DNA"/>
</dbReference>
<evidence type="ECO:0000256" key="2">
    <source>
        <dbReference type="SAM" id="Phobius"/>
    </source>
</evidence>